<proteinExistence type="predicted"/>
<comment type="caution">
    <text evidence="2">The sequence shown here is derived from an EMBL/GenBank/DDBJ whole genome shotgun (WGS) entry which is preliminary data.</text>
</comment>
<feature type="transmembrane region" description="Helical" evidence="1">
    <location>
        <begin position="33"/>
        <end position="55"/>
    </location>
</feature>
<dbReference type="PANTHER" id="PTHR37577:SF1">
    <property type="entry name" value="INTEGRAL MEMBRANE PROTEIN"/>
    <property type="match status" value="1"/>
</dbReference>
<keyword evidence="1" id="KW-0472">Membrane</keyword>
<feature type="transmembrane region" description="Helical" evidence="1">
    <location>
        <begin position="118"/>
        <end position="140"/>
    </location>
</feature>
<feature type="transmembrane region" description="Helical" evidence="1">
    <location>
        <begin position="187"/>
        <end position="208"/>
    </location>
</feature>
<evidence type="ECO:0000313" key="3">
    <source>
        <dbReference type="Proteomes" id="UP000711996"/>
    </source>
</evidence>
<keyword evidence="3" id="KW-1185">Reference proteome</keyword>
<organism evidence="2 3">
    <name type="scientific">Colletotrichum siamense</name>
    <name type="common">Anthracnose fungus</name>
    <dbReference type="NCBI Taxonomy" id="690259"/>
    <lineage>
        <taxon>Eukaryota</taxon>
        <taxon>Fungi</taxon>
        <taxon>Dikarya</taxon>
        <taxon>Ascomycota</taxon>
        <taxon>Pezizomycotina</taxon>
        <taxon>Sordariomycetes</taxon>
        <taxon>Hypocreomycetidae</taxon>
        <taxon>Glomerellales</taxon>
        <taxon>Glomerellaceae</taxon>
        <taxon>Colletotrichum</taxon>
        <taxon>Colletotrichum gloeosporioides species complex</taxon>
    </lineage>
</organism>
<feature type="transmembrane region" description="Helical" evidence="1">
    <location>
        <begin position="270"/>
        <end position="287"/>
    </location>
</feature>
<evidence type="ECO:0000256" key="1">
    <source>
        <dbReference type="SAM" id="Phobius"/>
    </source>
</evidence>
<dbReference type="EMBL" id="QPMT01000011">
    <property type="protein sequence ID" value="KAF4861152.1"/>
    <property type="molecule type" value="Genomic_DNA"/>
</dbReference>
<feature type="transmembrane region" description="Helical" evidence="1">
    <location>
        <begin position="152"/>
        <end position="175"/>
    </location>
</feature>
<sequence length="380" mass="42293">MDAAQLLRREPANPNCVKGCLEPPDDLEPNPDVGGVGVVIGFLGTAWLVVILATLRYCLVFDPATDPLENPDRGLRYGKKHIWKSNVIDVKTIAMFAGLRKRLGHDSRSRWTMAFNKILLSMCDIQLLTGLGILLSGFISLSCYMSAYHWKLISYLAWFSNLTHAACLSALRAHFYSNQTERNYRMVLMAVLLAALITAMVPTSYFNWDTPWESTASVPSSNARCFFSQNTAQAVWNSRICKDGRYSGKLADGYQCIHPSGVGPITATNSYESSMISIGLLIFNFVSRSIKMFRTLSEITKDAIRGKVARWSAHCLTATVKAHRRFGNTSPKRRLLAILRPLDLMISSYLVAKLYLEIMLSELADVSAGHTSHSCMSSNM</sequence>
<dbReference type="Proteomes" id="UP000711996">
    <property type="component" value="Unassembled WGS sequence"/>
</dbReference>
<dbReference type="PANTHER" id="PTHR37577">
    <property type="entry name" value="INTEGRAL MEMBRANE PROTEIN"/>
    <property type="match status" value="1"/>
</dbReference>
<name>A0A9P5K6T7_COLSI</name>
<dbReference type="AlphaFoldDB" id="A0A9P5K6T7"/>
<gene>
    <name evidence="2" type="ORF">CGCSCA2_v004628</name>
</gene>
<accession>A0A9P5K6T7</accession>
<keyword evidence="1" id="KW-0812">Transmembrane</keyword>
<keyword evidence="1" id="KW-1133">Transmembrane helix</keyword>
<reference evidence="2" key="1">
    <citation type="submission" date="2019-06" db="EMBL/GenBank/DDBJ databases">
        <authorList>
            <person name="Gan P."/>
            <person name="Shirasu K."/>
        </authorList>
    </citation>
    <scope>NUCLEOTIDE SEQUENCE [LARGE SCALE GENOMIC DNA]</scope>
    <source>
        <strain evidence="2">CAD2</strain>
    </source>
</reference>
<dbReference type="InterPro" id="IPR053018">
    <property type="entry name" value="Elsinochrome_Biosynth-Asso"/>
</dbReference>
<evidence type="ECO:0000313" key="2">
    <source>
        <dbReference type="EMBL" id="KAF4861152.1"/>
    </source>
</evidence>
<protein>
    <submittedName>
        <fullName evidence="2">Uncharacterized protein</fullName>
    </submittedName>
</protein>
<dbReference type="OrthoDB" id="4850108at2759"/>